<evidence type="ECO:0000313" key="2">
    <source>
        <dbReference type="EMBL" id="RPA85526.1"/>
    </source>
</evidence>
<evidence type="ECO:0000256" key="1">
    <source>
        <dbReference type="SAM" id="MobiDB-lite"/>
    </source>
</evidence>
<dbReference type="STRING" id="1160509.A0A3N4IIR3"/>
<dbReference type="Proteomes" id="UP000275078">
    <property type="component" value="Unassembled WGS sequence"/>
</dbReference>
<proteinExistence type="predicted"/>
<reference evidence="2 3" key="1">
    <citation type="journal article" date="2018" name="Nat. Ecol. Evol.">
        <title>Pezizomycetes genomes reveal the molecular basis of ectomycorrhizal truffle lifestyle.</title>
        <authorList>
            <person name="Murat C."/>
            <person name="Payen T."/>
            <person name="Noel B."/>
            <person name="Kuo A."/>
            <person name="Morin E."/>
            <person name="Chen J."/>
            <person name="Kohler A."/>
            <person name="Krizsan K."/>
            <person name="Balestrini R."/>
            <person name="Da Silva C."/>
            <person name="Montanini B."/>
            <person name="Hainaut M."/>
            <person name="Levati E."/>
            <person name="Barry K.W."/>
            <person name="Belfiori B."/>
            <person name="Cichocki N."/>
            <person name="Clum A."/>
            <person name="Dockter R.B."/>
            <person name="Fauchery L."/>
            <person name="Guy J."/>
            <person name="Iotti M."/>
            <person name="Le Tacon F."/>
            <person name="Lindquist E.A."/>
            <person name="Lipzen A."/>
            <person name="Malagnac F."/>
            <person name="Mello A."/>
            <person name="Molinier V."/>
            <person name="Miyauchi S."/>
            <person name="Poulain J."/>
            <person name="Riccioni C."/>
            <person name="Rubini A."/>
            <person name="Sitrit Y."/>
            <person name="Splivallo R."/>
            <person name="Traeger S."/>
            <person name="Wang M."/>
            <person name="Zifcakova L."/>
            <person name="Wipf D."/>
            <person name="Zambonelli A."/>
            <person name="Paolocci F."/>
            <person name="Nowrousian M."/>
            <person name="Ottonello S."/>
            <person name="Baldrian P."/>
            <person name="Spatafora J.W."/>
            <person name="Henrissat B."/>
            <person name="Nagy L.G."/>
            <person name="Aury J.M."/>
            <person name="Wincker P."/>
            <person name="Grigoriev I.V."/>
            <person name="Bonfante P."/>
            <person name="Martin F.M."/>
        </authorList>
    </citation>
    <scope>NUCLEOTIDE SEQUENCE [LARGE SCALE GENOMIC DNA]</scope>
    <source>
        <strain evidence="2 3">RN42</strain>
    </source>
</reference>
<feature type="compositionally biased region" description="Low complexity" evidence="1">
    <location>
        <begin position="232"/>
        <end position="242"/>
    </location>
</feature>
<evidence type="ECO:0000313" key="3">
    <source>
        <dbReference type="Proteomes" id="UP000275078"/>
    </source>
</evidence>
<name>A0A3N4IIR3_ASCIM</name>
<feature type="compositionally biased region" description="Polar residues" evidence="1">
    <location>
        <begin position="114"/>
        <end position="127"/>
    </location>
</feature>
<protein>
    <submittedName>
        <fullName evidence="2">Uncharacterized protein</fullName>
    </submittedName>
</protein>
<organism evidence="2 3">
    <name type="scientific">Ascobolus immersus RN42</name>
    <dbReference type="NCBI Taxonomy" id="1160509"/>
    <lineage>
        <taxon>Eukaryota</taxon>
        <taxon>Fungi</taxon>
        <taxon>Dikarya</taxon>
        <taxon>Ascomycota</taxon>
        <taxon>Pezizomycotina</taxon>
        <taxon>Pezizomycetes</taxon>
        <taxon>Pezizales</taxon>
        <taxon>Ascobolaceae</taxon>
        <taxon>Ascobolus</taxon>
    </lineage>
</organism>
<feature type="compositionally biased region" description="Basic residues" evidence="1">
    <location>
        <begin position="142"/>
        <end position="154"/>
    </location>
</feature>
<feature type="compositionally biased region" description="Polar residues" evidence="1">
    <location>
        <begin position="199"/>
        <end position="222"/>
    </location>
</feature>
<feature type="compositionally biased region" description="Acidic residues" evidence="1">
    <location>
        <begin position="39"/>
        <end position="50"/>
    </location>
</feature>
<dbReference type="AlphaFoldDB" id="A0A3N4IIR3"/>
<feature type="compositionally biased region" description="Polar residues" evidence="1">
    <location>
        <begin position="246"/>
        <end position="256"/>
    </location>
</feature>
<dbReference type="OrthoDB" id="5400063at2759"/>
<sequence>MTGATYHETRRNEDAFGDITMLRRSLSLERKKEDRGVLLEEDEEEEEMEDSVGQLRSAAAPGTLSPSSSSSSLRSDLSSSSGGSAASQPRSASPSTLGPLLSNLKIGMRPTALRPSSPSRMQATLQRHTPPPSPSSPLTPTHYKRPPRPTHLRSKSSSTITTFEAAPFLLRSVSHPGPRSPYRFNPTPLNGPQMFTPPLSAQSSYSHLATPRSRPTSPNTFARATPSPPPSLYYDSYPDSHPATPRSRSPSISSLETIPDTPDAEQEAELEPIPVKRSLSMGRQLGMNGKMDRKRWSVCGAEKRTDLNLETIWEDDMFAQRQGQGGVRILDEERMVDTVSEIEE</sequence>
<keyword evidence="3" id="KW-1185">Reference proteome</keyword>
<feature type="compositionally biased region" description="Low complexity" evidence="1">
    <location>
        <begin position="57"/>
        <end position="95"/>
    </location>
</feature>
<accession>A0A3N4IIR3</accession>
<gene>
    <name evidence="2" type="ORF">BJ508DRAFT_177674</name>
</gene>
<feature type="region of interest" description="Disordered" evidence="1">
    <location>
        <begin position="32"/>
        <end position="285"/>
    </location>
</feature>
<dbReference type="EMBL" id="ML119653">
    <property type="protein sequence ID" value="RPA85526.1"/>
    <property type="molecule type" value="Genomic_DNA"/>
</dbReference>